<evidence type="ECO:0000313" key="1">
    <source>
        <dbReference type="EMBL" id="RDH44997.1"/>
    </source>
</evidence>
<protein>
    <submittedName>
        <fullName evidence="1">Uncharacterized protein</fullName>
    </submittedName>
</protein>
<evidence type="ECO:0000313" key="2">
    <source>
        <dbReference type="Proteomes" id="UP000257039"/>
    </source>
</evidence>
<sequence length="170" mass="19525">MLYNAIYKAIALLVFFFLSQTAYPHTSFISFYKITLSPGSGYIYGSFARQGVDIALQNYYGEPRYSKSNMEEKKKLLGWYLLKKMSIKVRGENIALNVNDVRLGSHETNISINMLNMPKEISDLEIKITAMSETRNQQNVVLLKSKDKKEKVILSKKNNFKYKVLNGFGK</sequence>
<dbReference type="InterPro" id="IPR046525">
    <property type="entry name" value="DUF6702"/>
</dbReference>
<gene>
    <name evidence="1" type="ORF">B9G39_17000</name>
</gene>
<accession>A0A4P9VQX3</accession>
<organism evidence="1 2">
    <name type="scientific">Zooshikella ganghwensis</name>
    <dbReference type="NCBI Taxonomy" id="202772"/>
    <lineage>
        <taxon>Bacteria</taxon>
        <taxon>Pseudomonadati</taxon>
        <taxon>Pseudomonadota</taxon>
        <taxon>Gammaproteobacteria</taxon>
        <taxon>Oceanospirillales</taxon>
        <taxon>Zooshikellaceae</taxon>
        <taxon>Zooshikella</taxon>
    </lineage>
</organism>
<reference evidence="1 2" key="1">
    <citation type="submission" date="2017-04" db="EMBL/GenBank/DDBJ databases">
        <title>Draft genome sequence of Zooshikella ganghwensis VG4 isolated from Red Sea sediments.</title>
        <authorList>
            <person name="Rehman Z."/>
            <person name="Alam I."/>
            <person name="Kamau A."/>
            <person name="Bajic V."/>
            <person name="Leiknes T."/>
        </authorList>
    </citation>
    <scope>NUCLEOTIDE SEQUENCE [LARGE SCALE GENOMIC DNA]</scope>
    <source>
        <strain evidence="1 2">VG4</strain>
    </source>
</reference>
<proteinExistence type="predicted"/>
<dbReference type="Pfam" id="PF20420">
    <property type="entry name" value="DUF6702"/>
    <property type="match status" value="1"/>
</dbReference>
<name>A0A4P9VQX3_9GAMM</name>
<keyword evidence="2" id="KW-1185">Reference proteome</keyword>
<dbReference type="RefSeq" id="WP_094788038.1">
    <property type="nucleotide sequence ID" value="NZ_NDXW01000001.1"/>
</dbReference>
<dbReference type="Proteomes" id="UP000257039">
    <property type="component" value="Unassembled WGS sequence"/>
</dbReference>
<dbReference type="AlphaFoldDB" id="A0A4P9VQX3"/>
<dbReference type="EMBL" id="NDXW01000001">
    <property type="protein sequence ID" value="RDH44997.1"/>
    <property type="molecule type" value="Genomic_DNA"/>
</dbReference>
<comment type="caution">
    <text evidence="1">The sequence shown here is derived from an EMBL/GenBank/DDBJ whole genome shotgun (WGS) entry which is preliminary data.</text>
</comment>